<sequence>MSDCVVDPFVCCNRKRAKTPIFSNLLTRQVSCGYSGTEIVMLTASEGVFY</sequence>
<dbReference type="EMBL" id="GGEC01033410">
    <property type="protein sequence ID" value="MBX13894.1"/>
    <property type="molecule type" value="Transcribed_RNA"/>
</dbReference>
<reference evidence="1" key="1">
    <citation type="submission" date="2018-02" db="EMBL/GenBank/DDBJ databases">
        <title>Rhizophora mucronata_Transcriptome.</title>
        <authorList>
            <person name="Meera S.P."/>
            <person name="Sreeshan A."/>
            <person name="Augustine A."/>
        </authorList>
    </citation>
    <scope>NUCLEOTIDE SEQUENCE</scope>
    <source>
        <tissue evidence="1">Leaf</tissue>
    </source>
</reference>
<protein>
    <submittedName>
        <fullName evidence="1">Uncharacterized protein</fullName>
    </submittedName>
</protein>
<evidence type="ECO:0000313" key="1">
    <source>
        <dbReference type="EMBL" id="MBX13894.1"/>
    </source>
</evidence>
<accession>A0A2P2L7F0</accession>
<organism evidence="1">
    <name type="scientific">Rhizophora mucronata</name>
    <name type="common">Asiatic mangrove</name>
    <dbReference type="NCBI Taxonomy" id="61149"/>
    <lineage>
        <taxon>Eukaryota</taxon>
        <taxon>Viridiplantae</taxon>
        <taxon>Streptophyta</taxon>
        <taxon>Embryophyta</taxon>
        <taxon>Tracheophyta</taxon>
        <taxon>Spermatophyta</taxon>
        <taxon>Magnoliopsida</taxon>
        <taxon>eudicotyledons</taxon>
        <taxon>Gunneridae</taxon>
        <taxon>Pentapetalae</taxon>
        <taxon>rosids</taxon>
        <taxon>fabids</taxon>
        <taxon>Malpighiales</taxon>
        <taxon>Rhizophoraceae</taxon>
        <taxon>Rhizophora</taxon>
    </lineage>
</organism>
<proteinExistence type="predicted"/>
<dbReference type="AlphaFoldDB" id="A0A2P2L7F0"/>
<name>A0A2P2L7F0_RHIMU</name>